<keyword evidence="3 8" id="KW-0677">Repeat</keyword>
<feature type="repeat" description="2" evidence="8">
    <location>
        <begin position="225"/>
        <end position="306"/>
    </location>
</feature>
<dbReference type="EMBL" id="CP034145">
    <property type="protein sequence ID" value="AZH24790.1"/>
    <property type="molecule type" value="Genomic_DNA"/>
</dbReference>
<dbReference type="SUPFAM" id="SSF57783">
    <property type="entry name" value="Zinc beta-ribbon"/>
    <property type="match status" value="1"/>
</dbReference>
<dbReference type="Proteomes" id="UP000282007">
    <property type="component" value="Chromosome"/>
</dbReference>
<dbReference type="GO" id="GO:0003743">
    <property type="term" value="F:translation initiation factor activity"/>
    <property type="evidence" value="ECO:0007669"/>
    <property type="project" value="UniProtKB-KW"/>
</dbReference>
<evidence type="ECO:0000313" key="11">
    <source>
        <dbReference type="EMBL" id="RMB08327.1"/>
    </source>
</evidence>
<dbReference type="InterPro" id="IPR013137">
    <property type="entry name" value="Znf_TFIIB"/>
</dbReference>
<dbReference type="GO" id="GO:0070897">
    <property type="term" value="P:transcription preinitiation complex assembly"/>
    <property type="evidence" value="ECO:0007669"/>
    <property type="project" value="InterPro"/>
</dbReference>
<evidence type="ECO:0000256" key="6">
    <source>
        <dbReference type="ARBA" id="ARBA00023015"/>
    </source>
</evidence>
<evidence type="ECO:0000256" key="3">
    <source>
        <dbReference type="ARBA" id="ARBA00022737"/>
    </source>
</evidence>
<evidence type="ECO:0000313" key="13">
    <source>
        <dbReference type="Proteomes" id="UP000282007"/>
    </source>
</evidence>
<dbReference type="SMART" id="SM00385">
    <property type="entry name" value="CYCLIN"/>
    <property type="match status" value="2"/>
</dbReference>
<dbReference type="GO" id="GO:0008270">
    <property type="term" value="F:zinc ion binding"/>
    <property type="evidence" value="ECO:0007669"/>
    <property type="project" value="UniProtKB-UniRule"/>
</dbReference>
<dbReference type="Pfam" id="PF00382">
    <property type="entry name" value="TFIIB"/>
    <property type="match status" value="2"/>
</dbReference>
<dbReference type="GeneID" id="38470639"/>
<sequence length="319" mass="35225">MAKTAIYERSFDEESGKTIATKTCPECAGTLVTESAEVSCADCGLVIDEYLLDHRPDWNVFDRDTDSERTGAPLTPTRHDWGLSSEIGYGGDAQGTPLSGAKRRQIARLRQQHQRAQWQTTAERNLAYACSEIRRMAGALDLPRSVCEEASLLYRRAQRKRLIRGRSIEMLAAGSLYATCRCRGYPRTIAEVAEVTHCDQPRVARSYRVLNTELGLDAQLVTPMKQLSRFAAECEASADVRHRARELACLAEEHGLANGRHPAGVAAACLYVAGLDCHVNYTQVELAEIAGVTPVTLRDRYYELRDVLSAEPTDGTTSS</sequence>
<evidence type="ECO:0000256" key="1">
    <source>
        <dbReference type="ARBA" id="ARBA00010857"/>
    </source>
</evidence>
<reference evidence="11" key="3">
    <citation type="submission" date="2018-10" db="EMBL/GenBank/DDBJ databases">
        <authorList>
            <person name="Whitman W."/>
            <person name="Huntemann M."/>
            <person name="Clum A."/>
            <person name="Pillay M."/>
            <person name="Palaniappan K."/>
            <person name="Varghese N."/>
            <person name="Mikhailova N."/>
            <person name="Stamatis D."/>
            <person name="Reddy T."/>
            <person name="Daum C."/>
            <person name="Shapiro N."/>
            <person name="Ivanova N."/>
            <person name="Kyrpides N."/>
            <person name="Woyke T."/>
        </authorList>
    </citation>
    <scope>NUCLEOTIDE SEQUENCE</scope>
    <source>
        <strain evidence="11">CGMCC 1.10124</strain>
    </source>
</reference>
<keyword evidence="6 8" id="KW-0805">Transcription regulation</keyword>
<organism evidence="11 12">
    <name type="scientific">Haloplanus aerogenes</name>
    <dbReference type="NCBI Taxonomy" id="660522"/>
    <lineage>
        <taxon>Archaea</taxon>
        <taxon>Methanobacteriati</taxon>
        <taxon>Methanobacteriota</taxon>
        <taxon>Stenosarchaea group</taxon>
        <taxon>Halobacteria</taxon>
        <taxon>Halobacteriales</taxon>
        <taxon>Haloferacaceae</taxon>
        <taxon>Haloplanus</taxon>
    </lineage>
</organism>
<dbReference type="PANTHER" id="PTHR11618:SF13">
    <property type="entry name" value="TRANSCRIPTION INITIATION FACTOR IIB"/>
    <property type="match status" value="1"/>
</dbReference>
<evidence type="ECO:0000256" key="2">
    <source>
        <dbReference type="ARBA" id="ARBA00022723"/>
    </source>
</evidence>
<dbReference type="SUPFAM" id="SSF47954">
    <property type="entry name" value="Cyclin-like"/>
    <property type="match status" value="2"/>
</dbReference>
<evidence type="ECO:0000256" key="4">
    <source>
        <dbReference type="ARBA" id="ARBA00022771"/>
    </source>
</evidence>
<feature type="binding site" evidence="8">
    <location>
        <position position="27"/>
    </location>
    <ligand>
        <name>Zn(2+)</name>
        <dbReference type="ChEBI" id="CHEBI:29105"/>
    </ligand>
</feature>
<feature type="repeat" description="1" evidence="8">
    <location>
        <begin position="131"/>
        <end position="214"/>
    </location>
</feature>
<dbReference type="Gene3D" id="1.10.472.170">
    <property type="match status" value="1"/>
</dbReference>
<dbReference type="EMBL" id="REFS01000010">
    <property type="protein sequence ID" value="RMB08327.1"/>
    <property type="molecule type" value="Genomic_DNA"/>
</dbReference>
<keyword evidence="7 8" id="KW-0804">Transcription</keyword>
<dbReference type="PRINTS" id="PR00685">
    <property type="entry name" value="TIFACTORIIB"/>
</dbReference>
<keyword evidence="4" id="KW-0863">Zinc-finger</keyword>
<dbReference type="Pfam" id="PF08271">
    <property type="entry name" value="Zn_Ribbon_TF"/>
    <property type="match status" value="1"/>
</dbReference>
<dbReference type="GO" id="GO:0097550">
    <property type="term" value="C:transcription preinitiation complex"/>
    <property type="evidence" value="ECO:0007669"/>
    <property type="project" value="TreeGrafter"/>
</dbReference>
<proteinExistence type="inferred from homology"/>
<protein>
    <recommendedName>
        <fullName evidence="8">Transcription initiation factor IIB</fullName>
        <shortName evidence="8">TFIIB</shortName>
    </recommendedName>
</protein>
<reference evidence="11 12" key="1">
    <citation type="journal article" date="2015" name="Stand. Genomic Sci.">
        <title>Genomic Encyclopedia of Bacterial and Archaeal Type Strains, Phase III: the genomes of soil and plant-associated and newly described type strains.</title>
        <authorList>
            <person name="Whitman W.B."/>
            <person name="Woyke T."/>
            <person name="Klenk H.P."/>
            <person name="Zhou Y."/>
            <person name="Lilburn T.G."/>
            <person name="Beck B.J."/>
            <person name="De Vos P."/>
            <person name="Vandamme P."/>
            <person name="Eisen J.A."/>
            <person name="Garrity G."/>
            <person name="Hugenholtz P."/>
            <person name="Kyrpides N.C."/>
        </authorList>
    </citation>
    <scope>NUCLEOTIDE SEQUENCE [LARGE SCALE GENOMIC DNA]</scope>
    <source>
        <strain evidence="11 12">CGMCC 1.10124</strain>
    </source>
</reference>
<dbReference type="HAMAP" id="MF_00383">
    <property type="entry name" value="TF2B_arch"/>
    <property type="match status" value="1"/>
</dbReference>
<keyword evidence="2 8" id="KW-0479">Metal-binding</keyword>
<dbReference type="InterPro" id="IPR000812">
    <property type="entry name" value="TFIIB"/>
</dbReference>
<dbReference type="InterPro" id="IPR023484">
    <property type="entry name" value="TFIIB_arc"/>
</dbReference>
<evidence type="ECO:0000259" key="9">
    <source>
        <dbReference type="SMART" id="SM00385"/>
    </source>
</evidence>
<gene>
    <name evidence="8" type="primary">tfb</name>
    <name evidence="11" type="ORF">ATH50_3542</name>
    <name evidence="10" type="ORF">DU502_05095</name>
</gene>
<reference evidence="10 13" key="2">
    <citation type="submission" date="2018-07" db="EMBL/GenBank/DDBJ databases">
        <title>Genome sequences of Haloplanus aerogenes JCM 16430T.</title>
        <authorList>
            <person name="Kim Y.B."/>
            <person name="Roh S.W."/>
        </authorList>
    </citation>
    <scope>NUCLEOTIDE SEQUENCE [LARGE SCALE GENOMIC DNA]</scope>
    <source>
        <strain evidence="10 13">JCM 16430</strain>
    </source>
</reference>
<dbReference type="KEGG" id="haer:DU502_05095"/>
<evidence type="ECO:0000256" key="8">
    <source>
        <dbReference type="HAMAP-Rule" id="MF_00383"/>
    </source>
</evidence>
<dbReference type="PANTHER" id="PTHR11618">
    <property type="entry name" value="TRANSCRIPTION INITIATION FACTOR IIB-RELATED"/>
    <property type="match status" value="1"/>
</dbReference>
<dbReference type="GO" id="GO:0017025">
    <property type="term" value="F:TBP-class protein binding"/>
    <property type="evidence" value="ECO:0007669"/>
    <property type="project" value="InterPro"/>
</dbReference>
<comment type="similarity">
    <text evidence="1 8">Belongs to the TFIIB family.</text>
</comment>
<accession>A0A3M0CHR1</accession>
<evidence type="ECO:0000313" key="10">
    <source>
        <dbReference type="EMBL" id="AZH24790.1"/>
    </source>
</evidence>
<keyword evidence="11" id="KW-0396">Initiation factor</keyword>
<evidence type="ECO:0000313" key="12">
    <source>
        <dbReference type="Proteomes" id="UP000277326"/>
    </source>
</evidence>
<name>A0A3M0CHR1_9EURY</name>
<dbReference type="InterPro" id="IPR013150">
    <property type="entry name" value="TFIIB_cyclin"/>
</dbReference>
<feature type="binding site" evidence="8">
    <location>
        <position position="24"/>
    </location>
    <ligand>
        <name>Zn(2+)</name>
        <dbReference type="ChEBI" id="CHEBI:29105"/>
    </ligand>
</feature>
<dbReference type="RefSeq" id="WP_121922064.1">
    <property type="nucleotide sequence ID" value="NZ_CP034145.1"/>
</dbReference>
<comment type="function">
    <text evidence="8">Stabilizes TBP binding to an archaeal box-A promoter. Also responsible for recruiting RNA polymerase II to the pre-initiation complex (DNA-TBP-TFIIB).</text>
</comment>
<keyword evidence="5 8" id="KW-0862">Zinc</keyword>
<dbReference type="Proteomes" id="UP000277326">
    <property type="component" value="Unassembled WGS sequence"/>
</dbReference>
<feature type="binding site" evidence="8">
    <location>
        <position position="40"/>
    </location>
    <ligand>
        <name>Zn(2+)</name>
        <dbReference type="ChEBI" id="CHEBI:29105"/>
    </ligand>
</feature>
<dbReference type="Gene3D" id="1.10.472.10">
    <property type="entry name" value="Cyclin-like"/>
    <property type="match status" value="1"/>
</dbReference>
<dbReference type="GO" id="GO:0003700">
    <property type="term" value="F:DNA-binding transcription factor activity"/>
    <property type="evidence" value="ECO:0007669"/>
    <property type="project" value="UniProtKB-UniRule"/>
</dbReference>
<dbReference type="InterPro" id="IPR013763">
    <property type="entry name" value="Cyclin-like_dom"/>
</dbReference>
<feature type="domain" description="Cyclin-like" evidence="9">
    <location>
        <begin position="131"/>
        <end position="212"/>
    </location>
</feature>
<dbReference type="AlphaFoldDB" id="A0A3M0CHR1"/>
<keyword evidence="11" id="KW-0648">Protein biosynthesis</keyword>
<dbReference type="InterPro" id="IPR036915">
    <property type="entry name" value="Cyclin-like_sf"/>
</dbReference>
<keyword evidence="13" id="KW-1185">Reference proteome</keyword>
<feature type="domain" description="Cyclin-like" evidence="9">
    <location>
        <begin position="225"/>
        <end position="306"/>
    </location>
</feature>
<dbReference type="OrthoDB" id="7429at2157"/>
<evidence type="ECO:0000256" key="7">
    <source>
        <dbReference type="ARBA" id="ARBA00023163"/>
    </source>
</evidence>
<evidence type="ECO:0000256" key="5">
    <source>
        <dbReference type="ARBA" id="ARBA00022833"/>
    </source>
</evidence>
<feature type="binding site" evidence="8">
    <location>
        <position position="43"/>
    </location>
    <ligand>
        <name>Zn(2+)</name>
        <dbReference type="ChEBI" id="CHEBI:29105"/>
    </ligand>
</feature>